<name>A0A0K2VBM2_LEPSM</name>
<evidence type="ECO:0000256" key="1">
    <source>
        <dbReference type="SAM" id="Phobius"/>
    </source>
</evidence>
<feature type="transmembrane region" description="Helical" evidence="1">
    <location>
        <begin position="12"/>
        <end position="31"/>
    </location>
</feature>
<evidence type="ECO:0000313" key="2">
    <source>
        <dbReference type="EMBL" id="CDW47928.1"/>
    </source>
</evidence>
<proteinExistence type="predicted"/>
<keyword evidence="1" id="KW-1133">Transmembrane helix</keyword>
<reference evidence="2" key="1">
    <citation type="submission" date="2014-05" db="EMBL/GenBank/DDBJ databases">
        <authorList>
            <person name="Chronopoulou M."/>
        </authorList>
    </citation>
    <scope>NUCLEOTIDE SEQUENCE</scope>
    <source>
        <tissue evidence="2">Whole organism</tissue>
    </source>
</reference>
<organism evidence="2">
    <name type="scientific">Lepeophtheirus salmonis</name>
    <name type="common">Salmon louse</name>
    <name type="synonym">Caligus salmonis</name>
    <dbReference type="NCBI Taxonomy" id="72036"/>
    <lineage>
        <taxon>Eukaryota</taxon>
        <taxon>Metazoa</taxon>
        <taxon>Ecdysozoa</taxon>
        <taxon>Arthropoda</taxon>
        <taxon>Crustacea</taxon>
        <taxon>Multicrustacea</taxon>
        <taxon>Hexanauplia</taxon>
        <taxon>Copepoda</taxon>
        <taxon>Siphonostomatoida</taxon>
        <taxon>Caligidae</taxon>
        <taxon>Lepeophtheirus</taxon>
    </lineage>
</organism>
<accession>A0A0K2VBM2</accession>
<keyword evidence="1" id="KW-0472">Membrane</keyword>
<keyword evidence="1" id="KW-0812">Transmembrane</keyword>
<dbReference type="EMBL" id="HACA01030567">
    <property type="protein sequence ID" value="CDW47928.1"/>
    <property type="molecule type" value="Transcribed_RNA"/>
</dbReference>
<sequence length="33" mass="3778">MTSPISDHPRFLLILPNTLVFTSISGKYLVFRL</sequence>
<protein>
    <submittedName>
        <fullName evidence="2">Uncharacterized protein</fullName>
    </submittedName>
</protein>
<dbReference type="AlphaFoldDB" id="A0A0K2VBM2"/>